<dbReference type="EMBL" id="CAXHTA020000004">
    <property type="protein sequence ID" value="CAL5221022.1"/>
    <property type="molecule type" value="Genomic_DNA"/>
</dbReference>
<proteinExistence type="inferred from homology"/>
<keyword evidence="3 5" id="KW-0195">Cyclin</keyword>
<evidence type="ECO:0000259" key="8">
    <source>
        <dbReference type="SMART" id="SM01332"/>
    </source>
</evidence>
<dbReference type="InterPro" id="IPR046965">
    <property type="entry name" value="Cyclin_A/B-like"/>
</dbReference>
<name>A0ABP1FU37_9CHLO</name>
<evidence type="ECO:0000256" key="4">
    <source>
        <dbReference type="ARBA" id="ARBA00023306"/>
    </source>
</evidence>
<evidence type="ECO:0000256" key="5">
    <source>
        <dbReference type="RuleBase" id="RU000383"/>
    </source>
</evidence>
<evidence type="ECO:0000313" key="10">
    <source>
        <dbReference type="Proteomes" id="UP001497392"/>
    </source>
</evidence>
<dbReference type="Pfam" id="PF02984">
    <property type="entry name" value="Cyclin_C"/>
    <property type="match status" value="1"/>
</dbReference>
<dbReference type="SMART" id="SM00385">
    <property type="entry name" value="CYCLIN"/>
    <property type="match status" value="2"/>
</dbReference>
<comment type="similarity">
    <text evidence="1">Belongs to the cyclin family. Cyclin AB subfamily.</text>
</comment>
<feature type="compositionally biased region" description="Polar residues" evidence="6">
    <location>
        <begin position="18"/>
        <end position="34"/>
    </location>
</feature>
<evidence type="ECO:0000256" key="1">
    <source>
        <dbReference type="ARBA" id="ARBA00006955"/>
    </source>
</evidence>
<evidence type="ECO:0000256" key="6">
    <source>
        <dbReference type="SAM" id="MobiDB-lite"/>
    </source>
</evidence>
<protein>
    <submittedName>
        <fullName evidence="9">G3139 protein</fullName>
    </submittedName>
</protein>
<dbReference type="InterPro" id="IPR039361">
    <property type="entry name" value="Cyclin"/>
</dbReference>
<dbReference type="InterPro" id="IPR013763">
    <property type="entry name" value="Cyclin-like_dom"/>
</dbReference>
<dbReference type="SUPFAM" id="SSF47954">
    <property type="entry name" value="Cyclin-like"/>
    <property type="match status" value="2"/>
</dbReference>
<dbReference type="InterPro" id="IPR004367">
    <property type="entry name" value="Cyclin_C-dom"/>
</dbReference>
<evidence type="ECO:0000256" key="3">
    <source>
        <dbReference type="ARBA" id="ARBA00023127"/>
    </source>
</evidence>
<dbReference type="PANTHER" id="PTHR10177">
    <property type="entry name" value="CYCLINS"/>
    <property type="match status" value="1"/>
</dbReference>
<feature type="domain" description="Cyclin-like" evidence="7">
    <location>
        <begin position="278"/>
        <end position="375"/>
    </location>
</feature>
<dbReference type="InterPro" id="IPR006671">
    <property type="entry name" value="Cyclin_N"/>
</dbReference>
<accession>A0ABP1FU37</accession>
<keyword evidence="4" id="KW-0131">Cell cycle</keyword>
<keyword evidence="10" id="KW-1185">Reference proteome</keyword>
<dbReference type="Proteomes" id="UP001497392">
    <property type="component" value="Unassembled WGS sequence"/>
</dbReference>
<feature type="region of interest" description="Disordered" evidence="6">
    <location>
        <begin position="80"/>
        <end position="114"/>
    </location>
</feature>
<comment type="caution">
    <text evidence="9">The sequence shown here is derived from an EMBL/GenBank/DDBJ whole genome shotgun (WGS) entry which is preliminary data.</text>
</comment>
<dbReference type="Pfam" id="PF00134">
    <property type="entry name" value="Cyclin_N"/>
    <property type="match status" value="1"/>
</dbReference>
<reference evidence="9 10" key="1">
    <citation type="submission" date="2024-06" db="EMBL/GenBank/DDBJ databases">
        <authorList>
            <person name="Kraege A."/>
            <person name="Thomma B."/>
        </authorList>
    </citation>
    <scope>NUCLEOTIDE SEQUENCE [LARGE SCALE GENOMIC DNA]</scope>
</reference>
<dbReference type="SMART" id="SM01332">
    <property type="entry name" value="Cyclin_C"/>
    <property type="match status" value="1"/>
</dbReference>
<evidence type="ECO:0000259" key="7">
    <source>
        <dbReference type="SMART" id="SM00385"/>
    </source>
</evidence>
<dbReference type="PIRSF" id="PIRSF001771">
    <property type="entry name" value="Cyclin_A_B_D_E"/>
    <property type="match status" value="1"/>
</dbReference>
<feature type="compositionally biased region" description="Basic and acidic residues" evidence="6">
    <location>
        <begin position="80"/>
        <end position="96"/>
    </location>
</feature>
<evidence type="ECO:0000313" key="9">
    <source>
        <dbReference type="EMBL" id="CAL5221022.1"/>
    </source>
</evidence>
<organism evidence="9 10">
    <name type="scientific">Coccomyxa viridis</name>
    <dbReference type="NCBI Taxonomy" id="1274662"/>
    <lineage>
        <taxon>Eukaryota</taxon>
        <taxon>Viridiplantae</taxon>
        <taxon>Chlorophyta</taxon>
        <taxon>core chlorophytes</taxon>
        <taxon>Trebouxiophyceae</taxon>
        <taxon>Trebouxiophyceae incertae sedis</taxon>
        <taxon>Coccomyxaceae</taxon>
        <taxon>Coccomyxa</taxon>
    </lineage>
</organism>
<dbReference type="InterPro" id="IPR048258">
    <property type="entry name" value="Cyclins_cyclin-box"/>
</dbReference>
<feature type="domain" description="Cyclin-like" evidence="7">
    <location>
        <begin position="181"/>
        <end position="265"/>
    </location>
</feature>
<gene>
    <name evidence="9" type="primary">g3139</name>
    <name evidence="9" type="ORF">VP750_LOCUS2681</name>
</gene>
<sequence>MLHHNYTAGEQAEALNRENGSQGFQQGRNALTQQKGKRKEDNAKTFQALGAPKKGRPAFGDITNAAAAARHIVSSEEEVARLSLEHEHSQQQRSDADEPPTIPYETSSGRSMQMEVHRPAASPQWIDIDSADVGNPMACTDYVESIMDHLYQAERRRRPLAGYMSIVQTDVHPGMRSILVDWLVEVSLEFKLVSDTLFLGVSCIDRFLSIQNVSRSQLQLVGVTCMFLASKYEEIYAPTGEEYSYITDNTYSKREILRMEEIIWGALKFELTVPTPRTFLRRFIKASAADWPPSSIWRVQHEYLAAYIIELALPEYSALQWLPSIIAAAAVLLARHICAINIPIMRSLQPWSPTLQHYSGYRPSELRECATALHVFHVKASQRTAEAKTAIYEKYAQHRYHSVAMRLNPPLELAPQLFEDPEACMEL</sequence>
<feature type="domain" description="Cyclin C-terminal" evidence="8">
    <location>
        <begin position="274"/>
        <end position="409"/>
    </location>
</feature>
<keyword evidence="2" id="KW-0132">Cell division</keyword>
<dbReference type="InterPro" id="IPR036915">
    <property type="entry name" value="Cyclin-like_sf"/>
</dbReference>
<dbReference type="PROSITE" id="PS00292">
    <property type="entry name" value="CYCLINS"/>
    <property type="match status" value="1"/>
</dbReference>
<dbReference type="Gene3D" id="1.10.472.10">
    <property type="entry name" value="Cyclin-like"/>
    <property type="match status" value="2"/>
</dbReference>
<feature type="region of interest" description="Disordered" evidence="6">
    <location>
        <begin position="1"/>
        <end position="58"/>
    </location>
</feature>
<evidence type="ECO:0000256" key="2">
    <source>
        <dbReference type="ARBA" id="ARBA00022618"/>
    </source>
</evidence>